<dbReference type="PROSITE" id="PS51257">
    <property type="entry name" value="PROKAR_LIPOPROTEIN"/>
    <property type="match status" value="1"/>
</dbReference>
<organism evidence="3 4">
    <name type="scientific">Kitasatospora phosalacinea</name>
    <dbReference type="NCBI Taxonomy" id="2065"/>
    <lineage>
        <taxon>Bacteria</taxon>
        <taxon>Bacillati</taxon>
        <taxon>Actinomycetota</taxon>
        <taxon>Actinomycetes</taxon>
        <taxon>Kitasatosporales</taxon>
        <taxon>Streptomycetaceae</taxon>
        <taxon>Kitasatospora</taxon>
    </lineage>
</organism>
<accession>A0A9W6US15</accession>
<evidence type="ECO:0008006" key="5">
    <source>
        <dbReference type="Google" id="ProtNLM"/>
    </source>
</evidence>
<feature type="signal peptide" evidence="2">
    <location>
        <begin position="1"/>
        <end position="16"/>
    </location>
</feature>
<protein>
    <recommendedName>
        <fullName evidence="5">Lipoprotein</fullName>
    </recommendedName>
</protein>
<feature type="region of interest" description="Disordered" evidence="1">
    <location>
        <begin position="193"/>
        <end position="227"/>
    </location>
</feature>
<name>A0A9W6US15_9ACTN</name>
<gene>
    <name evidence="3" type="ORF">Kpho01_51310</name>
</gene>
<evidence type="ECO:0000313" key="3">
    <source>
        <dbReference type="EMBL" id="GLW57120.1"/>
    </source>
</evidence>
<comment type="caution">
    <text evidence="3">The sequence shown here is derived from an EMBL/GenBank/DDBJ whole genome shotgun (WGS) entry which is preliminary data.</text>
</comment>
<keyword evidence="2" id="KW-0732">Signal</keyword>
<evidence type="ECO:0000256" key="1">
    <source>
        <dbReference type="SAM" id="MobiDB-lite"/>
    </source>
</evidence>
<dbReference type="EMBL" id="BSRX01000034">
    <property type="protein sequence ID" value="GLW57120.1"/>
    <property type="molecule type" value="Genomic_DNA"/>
</dbReference>
<reference evidence="3" key="1">
    <citation type="submission" date="2023-02" db="EMBL/GenBank/DDBJ databases">
        <title>Kitasatospora phosalacinea NBRC 14362.</title>
        <authorList>
            <person name="Ichikawa N."/>
            <person name="Sato H."/>
            <person name="Tonouchi N."/>
        </authorList>
    </citation>
    <scope>NUCLEOTIDE SEQUENCE</scope>
    <source>
        <strain evidence="3">NBRC 14362</strain>
    </source>
</reference>
<feature type="region of interest" description="Disordered" evidence="1">
    <location>
        <begin position="248"/>
        <end position="281"/>
    </location>
</feature>
<feature type="region of interest" description="Disordered" evidence="1">
    <location>
        <begin position="29"/>
        <end position="52"/>
    </location>
</feature>
<evidence type="ECO:0000313" key="4">
    <source>
        <dbReference type="Proteomes" id="UP001165143"/>
    </source>
</evidence>
<dbReference type="AlphaFoldDB" id="A0A9W6US15"/>
<dbReference type="Gene3D" id="2.50.20.20">
    <property type="match status" value="1"/>
</dbReference>
<dbReference type="Proteomes" id="UP001165143">
    <property type="component" value="Unassembled WGS sequence"/>
</dbReference>
<sequence length="281" mass="27474">MHGIRVMTAVTGAALAAALAVGCGSSGGPDGAGSAAGSTAGGPAASGTGSAVSASAAAATRDGDNGVAQLPADEVLQRAAQALKDAGAVRTVGTVSSQGARIDLDLRLDTSGHCTGTLGQSGVGSFQVVKAGPDLWVKPDEEFWLSHGGEALSQLVGDRYLKTTSDNPDFAEIGELCDLGALADQLGTGRTGLAKGDPTTVQGRPALTLTADSDSDSGTGTGPGTLYVATTGSPVPLKLAKSTGAVEFSDFGTPVPSATPGPEQSLDLDQLESPGPSASVV</sequence>
<feature type="chain" id="PRO_5040809901" description="Lipoprotein" evidence="2">
    <location>
        <begin position="17"/>
        <end position="281"/>
    </location>
</feature>
<feature type="compositionally biased region" description="Low complexity" evidence="1">
    <location>
        <begin position="32"/>
        <end position="52"/>
    </location>
</feature>
<feature type="compositionally biased region" description="Low complexity" evidence="1">
    <location>
        <begin position="207"/>
        <end position="218"/>
    </location>
</feature>
<evidence type="ECO:0000256" key="2">
    <source>
        <dbReference type="SAM" id="SignalP"/>
    </source>
</evidence>
<proteinExistence type="predicted"/>